<dbReference type="SUPFAM" id="SSF52540">
    <property type="entry name" value="P-loop containing nucleoside triphosphate hydrolases"/>
    <property type="match status" value="1"/>
</dbReference>
<keyword evidence="4" id="KW-0238">DNA-binding</keyword>
<keyword evidence="5" id="KW-0804">Transcription</keyword>
<keyword evidence="2" id="KW-0067">ATP-binding</keyword>
<dbReference type="InterPro" id="IPR058031">
    <property type="entry name" value="AAA_lid_NorR"/>
</dbReference>
<evidence type="ECO:0000256" key="3">
    <source>
        <dbReference type="ARBA" id="ARBA00023015"/>
    </source>
</evidence>
<dbReference type="PANTHER" id="PTHR32071">
    <property type="entry name" value="TRANSCRIPTIONAL REGULATORY PROTEIN"/>
    <property type="match status" value="1"/>
</dbReference>
<proteinExistence type="predicted"/>
<dbReference type="SMART" id="SM00382">
    <property type="entry name" value="AAA"/>
    <property type="match status" value="1"/>
</dbReference>
<keyword evidence="1" id="KW-0547">Nucleotide-binding</keyword>
<dbReference type="PROSITE" id="PS00675">
    <property type="entry name" value="SIGMA54_INTERACT_1"/>
    <property type="match status" value="1"/>
</dbReference>
<dbReference type="Proteomes" id="UP000324159">
    <property type="component" value="Unassembled WGS sequence"/>
</dbReference>
<organism evidence="7 8">
    <name type="scientific">Geothermobacter ehrlichii</name>
    <dbReference type="NCBI Taxonomy" id="213224"/>
    <lineage>
        <taxon>Bacteria</taxon>
        <taxon>Pseudomonadati</taxon>
        <taxon>Thermodesulfobacteriota</taxon>
        <taxon>Desulfuromonadia</taxon>
        <taxon>Desulfuromonadales</taxon>
        <taxon>Geothermobacteraceae</taxon>
        <taxon>Geothermobacter</taxon>
    </lineage>
</organism>
<dbReference type="InterPro" id="IPR002197">
    <property type="entry name" value="HTH_Fis"/>
</dbReference>
<dbReference type="GO" id="GO:0043565">
    <property type="term" value="F:sequence-specific DNA binding"/>
    <property type="evidence" value="ECO:0007669"/>
    <property type="project" value="InterPro"/>
</dbReference>
<dbReference type="EMBL" id="VNIB01000008">
    <property type="protein sequence ID" value="TYO98138.1"/>
    <property type="molecule type" value="Genomic_DNA"/>
</dbReference>
<dbReference type="CDD" id="cd00009">
    <property type="entry name" value="AAA"/>
    <property type="match status" value="1"/>
</dbReference>
<dbReference type="PANTHER" id="PTHR32071:SF57">
    <property type="entry name" value="C4-DICARBOXYLATE TRANSPORT TRANSCRIPTIONAL REGULATORY PROTEIN DCTD"/>
    <property type="match status" value="1"/>
</dbReference>
<evidence type="ECO:0000256" key="2">
    <source>
        <dbReference type="ARBA" id="ARBA00022840"/>
    </source>
</evidence>
<comment type="caution">
    <text evidence="7">The sequence shown here is derived from an EMBL/GenBank/DDBJ whole genome shotgun (WGS) entry which is preliminary data.</text>
</comment>
<dbReference type="GO" id="GO:0006355">
    <property type="term" value="P:regulation of DNA-templated transcription"/>
    <property type="evidence" value="ECO:0007669"/>
    <property type="project" value="InterPro"/>
</dbReference>
<dbReference type="Pfam" id="PF02954">
    <property type="entry name" value="HTH_8"/>
    <property type="match status" value="1"/>
</dbReference>
<evidence type="ECO:0000256" key="4">
    <source>
        <dbReference type="ARBA" id="ARBA00023125"/>
    </source>
</evidence>
<dbReference type="InterPro" id="IPR025944">
    <property type="entry name" value="Sigma_54_int_dom_CS"/>
</dbReference>
<dbReference type="Pfam" id="PF00158">
    <property type="entry name" value="Sigma54_activat"/>
    <property type="match status" value="1"/>
</dbReference>
<dbReference type="InterPro" id="IPR025662">
    <property type="entry name" value="Sigma_54_int_dom_ATP-bd_1"/>
</dbReference>
<keyword evidence="7" id="KW-0966">Cell projection</keyword>
<gene>
    <name evidence="7" type="ORF">EDC39_10875</name>
</gene>
<dbReference type="InterPro" id="IPR009057">
    <property type="entry name" value="Homeodomain-like_sf"/>
</dbReference>
<sequence length="479" mass="53008">MQTTPVTIEHLPAVSPDMVLCGDGRRWRVERCVPWLAERLGVSVDSVCGRDVGHLFADSQPSLLELLRETVERDALLNDILLRLPDGSTHVRLDLEPLGLSEDYSAYRIAAYMRQVPRPGAVETTYGLVGSSSALREVLRKIGKYGPTDAAVVITGETGTGKELVAAALHQASPRSSGPFVAVNCSAISEELLESELFGHEKGAFTGAVRTHRGRFERADGGTLFLDEIGDMPLHTQTRLLRVLETGRIERVGAEREQQVDVRIVAATNVPLERAVGNGRFRADLYHRISVLRIHLPPLRERKEDIPALVDFFLDRFNRKYGKVVKRLTPEAMALLESYLWPGNIRELRNVLERVYIETESEVIGARAFAEWVRERQDFAPGEWGTAPSSQTPIAPPFPLVSERKLLDAGTTPLLAPRAVEQVPRPSTRPANLDEESIRAAFRAAGGNIAAAARILGVHRATLYRHLQKLGLDRESLQG</sequence>
<dbReference type="SUPFAM" id="SSF46689">
    <property type="entry name" value="Homeodomain-like"/>
    <property type="match status" value="1"/>
</dbReference>
<name>A0A5D3WIS8_9BACT</name>
<dbReference type="InterPro" id="IPR025943">
    <property type="entry name" value="Sigma_54_int_dom_ATP-bd_2"/>
</dbReference>
<dbReference type="AlphaFoldDB" id="A0A5D3WIS8"/>
<dbReference type="OrthoDB" id="9814761at2"/>
<evidence type="ECO:0000256" key="1">
    <source>
        <dbReference type="ARBA" id="ARBA00022741"/>
    </source>
</evidence>
<keyword evidence="7" id="KW-0282">Flagellum</keyword>
<dbReference type="PROSITE" id="PS50045">
    <property type="entry name" value="SIGMA54_INTERACT_4"/>
    <property type="match status" value="1"/>
</dbReference>
<keyword evidence="3" id="KW-0805">Transcription regulation</keyword>
<dbReference type="PROSITE" id="PS00676">
    <property type="entry name" value="SIGMA54_INTERACT_2"/>
    <property type="match status" value="1"/>
</dbReference>
<evidence type="ECO:0000313" key="7">
    <source>
        <dbReference type="EMBL" id="TYO98138.1"/>
    </source>
</evidence>
<dbReference type="PRINTS" id="PR01590">
    <property type="entry name" value="HTHFIS"/>
</dbReference>
<keyword evidence="7" id="KW-0969">Cilium</keyword>
<dbReference type="Gene3D" id="1.10.10.60">
    <property type="entry name" value="Homeodomain-like"/>
    <property type="match status" value="1"/>
</dbReference>
<dbReference type="FunFam" id="3.40.50.300:FF:000006">
    <property type="entry name" value="DNA-binding transcriptional regulator NtrC"/>
    <property type="match status" value="1"/>
</dbReference>
<keyword evidence="8" id="KW-1185">Reference proteome</keyword>
<dbReference type="PROSITE" id="PS00688">
    <property type="entry name" value="SIGMA54_INTERACT_3"/>
    <property type="match status" value="1"/>
</dbReference>
<dbReference type="GO" id="GO:0005524">
    <property type="term" value="F:ATP binding"/>
    <property type="evidence" value="ECO:0007669"/>
    <property type="project" value="UniProtKB-KW"/>
</dbReference>
<dbReference type="Pfam" id="PF25601">
    <property type="entry name" value="AAA_lid_14"/>
    <property type="match status" value="1"/>
</dbReference>
<dbReference type="RefSeq" id="WP_148896210.1">
    <property type="nucleotide sequence ID" value="NZ_VNIB01000008.1"/>
</dbReference>
<dbReference type="InterPro" id="IPR002078">
    <property type="entry name" value="Sigma_54_int"/>
</dbReference>
<accession>A0A5D3WIS8</accession>
<protein>
    <submittedName>
        <fullName evidence="7">Sigma-54 specific flagellar transcriptional regulator A</fullName>
    </submittedName>
</protein>
<dbReference type="InterPro" id="IPR027417">
    <property type="entry name" value="P-loop_NTPase"/>
</dbReference>
<dbReference type="Gene3D" id="1.10.8.60">
    <property type="match status" value="1"/>
</dbReference>
<reference evidence="7 8" key="1">
    <citation type="submission" date="2019-07" db="EMBL/GenBank/DDBJ databases">
        <title>Genomic Encyclopedia of Type Strains, Phase IV (KMG-IV): sequencing the most valuable type-strain genomes for metagenomic binning, comparative biology and taxonomic classification.</title>
        <authorList>
            <person name="Goeker M."/>
        </authorList>
    </citation>
    <scope>NUCLEOTIDE SEQUENCE [LARGE SCALE GENOMIC DNA]</scope>
    <source>
        <strain evidence="7 8">SS015</strain>
    </source>
</reference>
<feature type="domain" description="Sigma-54 factor interaction" evidence="6">
    <location>
        <begin position="128"/>
        <end position="357"/>
    </location>
</feature>
<evidence type="ECO:0000313" key="8">
    <source>
        <dbReference type="Proteomes" id="UP000324159"/>
    </source>
</evidence>
<dbReference type="Gene3D" id="3.40.50.300">
    <property type="entry name" value="P-loop containing nucleotide triphosphate hydrolases"/>
    <property type="match status" value="1"/>
</dbReference>
<evidence type="ECO:0000256" key="5">
    <source>
        <dbReference type="ARBA" id="ARBA00023163"/>
    </source>
</evidence>
<dbReference type="InterPro" id="IPR003593">
    <property type="entry name" value="AAA+_ATPase"/>
</dbReference>
<evidence type="ECO:0000259" key="6">
    <source>
        <dbReference type="PROSITE" id="PS50045"/>
    </source>
</evidence>